<evidence type="ECO:0000256" key="3">
    <source>
        <dbReference type="ARBA" id="ARBA00023002"/>
    </source>
</evidence>
<dbReference type="Pfam" id="PF02571">
    <property type="entry name" value="CbiJ"/>
    <property type="match status" value="1"/>
</dbReference>
<dbReference type="HOGENOM" id="CLU_068627_0_0_9"/>
<dbReference type="PANTHER" id="PTHR36925">
    <property type="entry name" value="COBALT-PRECORRIN-6A REDUCTASE"/>
    <property type="match status" value="1"/>
</dbReference>
<dbReference type="AlphaFoldDB" id="B6FXV6"/>
<organism evidence="4 5">
    <name type="scientific">Peptacetobacter hiranonis (strain DSM 13275 / JCM 10541 / KCTC 15199 / TO-931)</name>
    <name type="common">Clostridium hiranonis</name>
    <dbReference type="NCBI Taxonomy" id="500633"/>
    <lineage>
        <taxon>Bacteria</taxon>
        <taxon>Bacillati</taxon>
        <taxon>Bacillota</taxon>
        <taxon>Clostridia</taxon>
        <taxon>Peptostreptococcales</taxon>
        <taxon>Peptostreptococcaceae</taxon>
        <taxon>Peptacetobacter</taxon>
    </lineage>
</organism>
<dbReference type="eggNOG" id="COG2099">
    <property type="taxonomic scope" value="Bacteria"/>
</dbReference>
<dbReference type="GO" id="GO:0016994">
    <property type="term" value="F:precorrin-6A reductase activity"/>
    <property type="evidence" value="ECO:0007669"/>
    <property type="project" value="UniProtKB-EC"/>
</dbReference>
<evidence type="ECO:0000313" key="5">
    <source>
        <dbReference type="Proteomes" id="UP000003178"/>
    </source>
</evidence>
<reference evidence="4 5" key="1">
    <citation type="submission" date="2008-09" db="EMBL/GenBank/DDBJ databases">
        <authorList>
            <person name="Fulton L."/>
            <person name="Clifton S."/>
            <person name="Fulton B."/>
            <person name="Xu J."/>
            <person name="Minx P."/>
            <person name="Pepin K.H."/>
            <person name="Johnson M."/>
            <person name="Thiruvilangam P."/>
            <person name="Bhonagiri V."/>
            <person name="Nash W.E."/>
            <person name="Mardis E.R."/>
            <person name="Wilson R.K."/>
        </authorList>
    </citation>
    <scope>NUCLEOTIDE SEQUENCE [LARGE SCALE GENOMIC DNA]</scope>
    <source>
        <strain evidence="4 5">DSM 13275</strain>
    </source>
</reference>
<reference evidence="4 5" key="2">
    <citation type="submission" date="2008-10" db="EMBL/GenBank/DDBJ databases">
        <title>Draft genome sequence of Clostridium hiranonis (DSM 13275).</title>
        <authorList>
            <person name="Sudarsanam P."/>
            <person name="Ley R."/>
            <person name="Guruge J."/>
            <person name="Turnbaugh P.J."/>
            <person name="Mahowald M."/>
            <person name="Liep D."/>
            <person name="Gordon J."/>
        </authorList>
    </citation>
    <scope>NUCLEOTIDE SEQUENCE [LARGE SCALE GENOMIC DNA]</scope>
    <source>
        <strain evidence="4 5">DSM 13275</strain>
    </source>
</reference>
<dbReference type="InterPro" id="IPR003723">
    <property type="entry name" value="Precorrin-6x_reduct"/>
</dbReference>
<evidence type="ECO:0000256" key="2">
    <source>
        <dbReference type="ARBA" id="ARBA00022573"/>
    </source>
</evidence>
<keyword evidence="5" id="KW-1185">Reference proteome</keyword>
<evidence type="ECO:0000256" key="1">
    <source>
        <dbReference type="ARBA" id="ARBA00004953"/>
    </source>
</evidence>
<proteinExistence type="predicted"/>
<accession>B6FXV6</accession>
<evidence type="ECO:0000313" key="4">
    <source>
        <dbReference type="EMBL" id="EEA85671.1"/>
    </source>
</evidence>
<dbReference type="UniPathway" id="UPA00148"/>
<dbReference type="RefSeq" id="WP_006439618.1">
    <property type="nucleotide sequence ID" value="NZ_DS995356.1"/>
</dbReference>
<keyword evidence="3 4" id="KW-0560">Oxidoreductase</keyword>
<dbReference type="GO" id="GO:0009236">
    <property type="term" value="P:cobalamin biosynthetic process"/>
    <property type="evidence" value="ECO:0007669"/>
    <property type="project" value="UniProtKB-UniPathway"/>
</dbReference>
<dbReference type="PANTHER" id="PTHR36925:SF1">
    <property type="entry name" value="COBALT-PRECORRIN-6A REDUCTASE"/>
    <property type="match status" value="1"/>
</dbReference>
<dbReference type="PROSITE" id="PS51014">
    <property type="entry name" value="COBK_CBIJ"/>
    <property type="match status" value="1"/>
</dbReference>
<sequence length="262" mass="29788">MVLVLGGTSDSIKICELINKKGFCNRYILSVTTEYGKDLAEGKVQQIHLGKMTEKDMEKFIMENKISFIIDATHPYATEVSKNAIKAAEKTDTGYIRYERKSLLKEIDYKGCRFADSIDEMCEMAKDGGYKRILIGTGSKNLARYRENLPEIELFPRVLPTSEVIIECEKLGFNADNIIAMKGPFSKDMNVEMIKHYDIDLMLTKESGAAGGFLEKIDACEECGIDVLVLKRQRMNYPNQTSELKDIEEILDIWKDEAKFDC</sequence>
<comment type="caution">
    <text evidence="4">The sequence shown here is derived from an EMBL/GenBank/DDBJ whole genome shotgun (WGS) entry which is preliminary data.</text>
</comment>
<dbReference type="EC" id="1.3.1.54" evidence="4"/>
<gene>
    <name evidence="4" type="primary">cobK</name>
    <name evidence="4" type="ORF">CLOHIR_00707</name>
</gene>
<dbReference type="EMBL" id="ABWP01000028">
    <property type="protein sequence ID" value="EEA85671.1"/>
    <property type="molecule type" value="Genomic_DNA"/>
</dbReference>
<dbReference type="Proteomes" id="UP000003178">
    <property type="component" value="Unassembled WGS sequence"/>
</dbReference>
<keyword evidence="2" id="KW-0169">Cobalamin biosynthesis</keyword>
<dbReference type="OrthoDB" id="9780707at2"/>
<name>B6FXV6_PEPHT</name>
<comment type="pathway">
    <text evidence="1">Cofactor biosynthesis; adenosylcobalamin biosynthesis.</text>
</comment>
<dbReference type="STRING" id="500633.CLOHIR_00707"/>
<protein>
    <submittedName>
        <fullName evidence="4">Precorrin-6A reductase</fullName>
        <ecNumber evidence="4">1.3.1.54</ecNumber>
    </submittedName>
</protein>
<dbReference type="NCBIfam" id="TIGR00715">
    <property type="entry name" value="precor6x_red"/>
    <property type="match status" value="1"/>
</dbReference>